<evidence type="ECO:0000313" key="1">
    <source>
        <dbReference type="EMBL" id="MFJ5446200.1"/>
    </source>
</evidence>
<name>A0ABW8GLE2_9PROT</name>
<dbReference type="EMBL" id="JBIWXY010000001">
    <property type="protein sequence ID" value="MFJ5446200.1"/>
    <property type="molecule type" value="Genomic_DNA"/>
</dbReference>
<organism evidence="1 2">
    <name type="scientific">Methylobacillus methanolivorans</name>
    <dbReference type="NCBI Taxonomy" id="1848927"/>
    <lineage>
        <taxon>Bacteria</taxon>
        <taxon>Pseudomonadati</taxon>
        <taxon>Pseudomonadota</taxon>
        <taxon>Betaproteobacteria</taxon>
        <taxon>Nitrosomonadales</taxon>
        <taxon>Methylophilaceae</taxon>
        <taxon>Methylobacillus</taxon>
    </lineage>
</organism>
<dbReference type="RefSeq" id="WP_400881347.1">
    <property type="nucleotide sequence ID" value="NZ_JBIWXY010000001.1"/>
</dbReference>
<sequence>MQMLRMLPVDTGDRLLWGYRGVNREISSNTKGVVRVVADESAAGLPP</sequence>
<keyword evidence="2" id="KW-1185">Reference proteome</keyword>
<evidence type="ECO:0000313" key="2">
    <source>
        <dbReference type="Proteomes" id="UP001617669"/>
    </source>
</evidence>
<proteinExistence type="predicted"/>
<comment type="caution">
    <text evidence="1">The sequence shown here is derived from an EMBL/GenBank/DDBJ whole genome shotgun (WGS) entry which is preliminary data.</text>
</comment>
<accession>A0ABW8GLE2</accession>
<reference evidence="1 2" key="1">
    <citation type="submission" date="2024-11" db="EMBL/GenBank/DDBJ databases">
        <authorList>
            <person name="Kaparullina E.N."/>
            <person name="Delegan Y.A."/>
            <person name="Doronina N.V."/>
        </authorList>
    </citation>
    <scope>NUCLEOTIDE SEQUENCE [LARGE SCALE GENOMIC DNA]</scope>
    <source>
        <strain evidence="1 2">7sh_L</strain>
    </source>
</reference>
<gene>
    <name evidence="1" type="ORF">ACIKP9_08160</name>
</gene>
<dbReference type="Proteomes" id="UP001617669">
    <property type="component" value="Unassembled WGS sequence"/>
</dbReference>
<protein>
    <submittedName>
        <fullName evidence="1">Uncharacterized protein</fullName>
    </submittedName>
</protein>